<dbReference type="AlphaFoldDB" id="A0A8J6T918"/>
<gene>
    <name evidence="3" type="ORF">H8E19_11000</name>
</gene>
<evidence type="ECO:0000256" key="2">
    <source>
        <dbReference type="SAM" id="Phobius"/>
    </source>
</evidence>
<keyword evidence="2" id="KW-1133">Transmembrane helix</keyword>
<feature type="transmembrane region" description="Helical" evidence="2">
    <location>
        <begin position="12"/>
        <end position="32"/>
    </location>
</feature>
<proteinExistence type="predicted"/>
<comment type="caution">
    <text evidence="3">The sequence shown here is derived from an EMBL/GenBank/DDBJ whole genome shotgun (WGS) entry which is preliminary data.</text>
</comment>
<sequence length="89" mass="9855">MAQETKIVKGGFRATLALVVSIIALILSIAAYTSTAREEDLNARIKGLQTSLEKIKQESARQIDKLQEETANTLERLGKAVKKKEEVQE</sequence>
<name>A0A8J6T918_9DELT</name>
<keyword evidence="2" id="KW-0472">Membrane</keyword>
<protein>
    <submittedName>
        <fullName evidence="3">Uncharacterized protein</fullName>
    </submittedName>
</protein>
<accession>A0A8J6T918</accession>
<evidence type="ECO:0000313" key="4">
    <source>
        <dbReference type="Proteomes" id="UP000650524"/>
    </source>
</evidence>
<evidence type="ECO:0000313" key="3">
    <source>
        <dbReference type="EMBL" id="MBC8177921.1"/>
    </source>
</evidence>
<reference evidence="3 4" key="1">
    <citation type="submission" date="2020-08" db="EMBL/GenBank/DDBJ databases">
        <title>Bridging the membrane lipid divide: bacteria of the FCB group superphylum have the potential to synthesize archaeal ether lipids.</title>
        <authorList>
            <person name="Villanueva L."/>
            <person name="Von Meijenfeldt F.A.B."/>
            <person name="Westbye A.B."/>
            <person name="Yadav S."/>
            <person name="Hopmans E.C."/>
            <person name="Dutilh B.E."/>
            <person name="Sinninghe Damste J.S."/>
        </authorList>
    </citation>
    <scope>NUCLEOTIDE SEQUENCE [LARGE SCALE GENOMIC DNA]</scope>
    <source>
        <strain evidence="3">NIOZ-UU27</strain>
    </source>
</reference>
<organism evidence="3 4">
    <name type="scientific">Candidatus Desulfacyla euxinica</name>
    <dbReference type="NCBI Taxonomy" id="2841693"/>
    <lineage>
        <taxon>Bacteria</taxon>
        <taxon>Deltaproteobacteria</taxon>
        <taxon>Candidatus Desulfacyla</taxon>
    </lineage>
</organism>
<dbReference type="Proteomes" id="UP000650524">
    <property type="component" value="Unassembled WGS sequence"/>
</dbReference>
<evidence type="ECO:0000256" key="1">
    <source>
        <dbReference type="SAM" id="Coils"/>
    </source>
</evidence>
<keyword evidence="1" id="KW-0175">Coiled coil</keyword>
<keyword evidence="2" id="KW-0812">Transmembrane</keyword>
<dbReference type="EMBL" id="JACNJD010000245">
    <property type="protein sequence ID" value="MBC8177921.1"/>
    <property type="molecule type" value="Genomic_DNA"/>
</dbReference>
<feature type="coiled-coil region" evidence="1">
    <location>
        <begin position="38"/>
        <end position="76"/>
    </location>
</feature>